<feature type="domain" description="Peptidase C1A papain C-terminal" evidence="2">
    <location>
        <begin position="26"/>
        <end position="278"/>
    </location>
</feature>
<dbReference type="InterPro" id="IPR038765">
    <property type="entry name" value="Papain-like_cys_pep_sf"/>
</dbReference>
<dbReference type="GO" id="GO:0006508">
    <property type="term" value="P:proteolysis"/>
    <property type="evidence" value="ECO:0007669"/>
    <property type="project" value="InterPro"/>
</dbReference>
<keyword evidence="4" id="KW-1185">Reference proteome</keyword>
<dbReference type="InterPro" id="IPR000668">
    <property type="entry name" value="Peptidase_C1A_C"/>
</dbReference>
<gene>
    <name evidence="3" type="ORF">CQW23_09059</name>
</gene>
<comment type="caution">
    <text evidence="3">The sequence shown here is derived from an EMBL/GenBank/DDBJ whole genome shotgun (WGS) entry which is preliminary data.</text>
</comment>
<dbReference type="InterPro" id="IPR025660">
    <property type="entry name" value="Pept_his_AS"/>
</dbReference>
<dbReference type="SUPFAM" id="SSF54001">
    <property type="entry name" value="Cysteine proteinases"/>
    <property type="match status" value="1"/>
</dbReference>
<dbReference type="PROSITE" id="PS00639">
    <property type="entry name" value="THIOL_PROTEASE_HIS"/>
    <property type="match status" value="1"/>
</dbReference>
<dbReference type="AlphaFoldDB" id="A0A2G2XAT3"/>
<dbReference type="EMBL" id="MLFT02000003">
    <property type="protein sequence ID" value="PHT54597.1"/>
    <property type="molecule type" value="Genomic_DNA"/>
</dbReference>
<reference evidence="3 4" key="1">
    <citation type="journal article" date="2017" name="Genome Biol.">
        <title>New reference genome sequences of hot pepper reveal the massive evolution of plant disease-resistance genes by retroduplication.</title>
        <authorList>
            <person name="Kim S."/>
            <person name="Park J."/>
            <person name="Yeom S.I."/>
            <person name="Kim Y.M."/>
            <person name="Seo E."/>
            <person name="Kim K.T."/>
            <person name="Kim M.S."/>
            <person name="Lee J.M."/>
            <person name="Cheong K."/>
            <person name="Shin H.S."/>
            <person name="Kim S.B."/>
            <person name="Han K."/>
            <person name="Lee J."/>
            <person name="Park M."/>
            <person name="Lee H.A."/>
            <person name="Lee H.Y."/>
            <person name="Lee Y."/>
            <person name="Oh S."/>
            <person name="Lee J.H."/>
            <person name="Choi E."/>
            <person name="Choi E."/>
            <person name="Lee S.E."/>
            <person name="Jeon J."/>
            <person name="Kim H."/>
            <person name="Choi G."/>
            <person name="Song H."/>
            <person name="Lee J."/>
            <person name="Lee S.C."/>
            <person name="Kwon J.K."/>
            <person name="Lee H.Y."/>
            <person name="Koo N."/>
            <person name="Hong Y."/>
            <person name="Kim R.W."/>
            <person name="Kang W.H."/>
            <person name="Huh J.H."/>
            <person name="Kang B.C."/>
            <person name="Yang T.J."/>
            <person name="Lee Y.H."/>
            <person name="Bennetzen J.L."/>
            <person name="Choi D."/>
        </authorList>
    </citation>
    <scope>NUCLEOTIDE SEQUENCE [LARGE SCALE GENOMIC DNA]</scope>
    <source>
        <strain evidence="4">cv. PBC81</strain>
    </source>
</reference>
<dbReference type="Proteomes" id="UP000224567">
    <property type="component" value="Unassembled WGS sequence"/>
</dbReference>
<protein>
    <recommendedName>
        <fullName evidence="2">Peptidase C1A papain C-terminal domain-containing protein</fullName>
    </recommendedName>
</protein>
<dbReference type="Pfam" id="PF00112">
    <property type="entry name" value="Peptidase_C1"/>
    <property type="match status" value="1"/>
</dbReference>
<organism evidence="3 4">
    <name type="scientific">Capsicum baccatum</name>
    <name type="common">Peruvian pepper</name>
    <dbReference type="NCBI Taxonomy" id="33114"/>
    <lineage>
        <taxon>Eukaryota</taxon>
        <taxon>Viridiplantae</taxon>
        <taxon>Streptophyta</taxon>
        <taxon>Embryophyta</taxon>
        <taxon>Tracheophyta</taxon>
        <taxon>Spermatophyta</taxon>
        <taxon>Magnoliopsida</taxon>
        <taxon>eudicotyledons</taxon>
        <taxon>Gunneridae</taxon>
        <taxon>Pentapetalae</taxon>
        <taxon>asterids</taxon>
        <taxon>lamiids</taxon>
        <taxon>Solanales</taxon>
        <taxon>Solanaceae</taxon>
        <taxon>Solanoideae</taxon>
        <taxon>Capsiceae</taxon>
        <taxon>Capsicum</taxon>
    </lineage>
</organism>
<dbReference type="STRING" id="33114.A0A2G2XAT3"/>
<dbReference type="SMART" id="SM00645">
    <property type="entry name" value="Pept_C1"/>
    <property type="match status" value="1"/>
</dbReference>
<evidence type="ECO:0000313" key="4">
    <source>
        <dbReference type="Proteomes" id="UP000224567"/>
    </source>
</evidence>
<evidence type="ECO:0000259" key="2">
    <source>
        <dbReference type="SMART" id="SM00645"/>
    </source>
</evidence>
<name>A0A2G2XAT3_CAPBA</name>
<comment type="similarity">
    <text evidence="1">Belongs to the peptidase C1 family.</text>
</comment>
<reference evidence="4" key="2">
    <citation type="journal article" date="2017" name="J. Anim. Genet.">
        <title>Multiple reference genome sequences of hot pepper reveal the massive evolution of plant disease resistance genes by retroduplication.</title>
        <authorList>
            <person name="Kim S."/>
            <person name="Park J."/>
            <person name="Yeom S.-I."/>
            <person name="Kim Y.-M."/>
            <person name="Seo E."/>
            <person name="Kim K.-T."/>
            <person name="Kim M.-S."/>
            <person name="Lee J.M."/>
            <person name="Cheong K."/>
            <person name="Shin H.-S."/>
            <person name="Kim S.-B."/>
            <person name="Han K."/>
            <person name="Lee J."/>
            <person name="Park M."/>
            <person name="Lee H.-A."/>
            <person name="Lee H.-Y."/>
            <person name="Lee Y."/>
            <person name="Oh S."/>
            <person name="Lee J.H."/>
            <person name="Choi E."/>
            <person name="Choi E."/>
            <person name="Lee S.E."/>
            <person name="Jeon J."/>
            <person name="Kim H."/>
            <person name="Choi G."/>
            <person name="Song H."/>
            <person name="Lee J."/>
            <person name="Lee S.-C."/>
            <person name="Kwon J.-K."/>
            <person name="Lee H.-Y."/>
            <person name="Koo N."/>
            <person name="Hong Y."/>
            <person name="Kim R.W."/>
            <person name="Kang W.-H."/>
            <person name="Huh J.H."/>
            <person name="Kang B.-C."/>
            <person name="Yang T.-J."/>
            <person name="Lee Y.-H."/>
            <person name="Bennetzen J.L."/>
            <person name="Choi D."/>
        </authorList>
    </citation>
    <scope>NUCLEOTIDE SEQUENCE [LARGE SCALE GENOMIC DNA]</scope>
    <source>
        <strain evidence="4">cv. PBC81</strain>
    </source>
</reference>
<evidence type="ECO:0000313" key="3">
    <source>
        <dbReference type="EMBL" id="PHT54597.1"/>
    </source>
</evidence>
<dbReference type="OrthoDB" id="1292714at2759"/>
<dbReference type="PANTHER" id="PTHR12411">
    <property type="entry name" value="CYSTEINE PROTEASE FAMILY C1-RELATED"/>
    <property type="match status" value="1"/>
</dbReference>
<dbReference type="GO" id="GO:0008234">
    <property type="term" value="F:cysteine-type peptidase activity"/>
    <property type="evidence" value="ECO:0007669"/>
    <property type="project" value="InterPro"/>
</dbReference>
<evidence type="ECO:0000256" key="1">
    <source>
        <dbReference type="ARBA" id="ARBA00008455"/>
    </source>
</evidence>
<proteinExistence type="inferred from homology"/>
<dbReference type="Gene3D" id="3.90.70.10">
    <property type="entry name" value="Cysteine proteinases"/>
    <property type="match status" value="1"/>
</dbReference>
<accession>A0A2G2XAT3</accession>
<sequence>MVKTTKEIECVAMCESSKLGEKPFFQKISFSWVGKKCLLRPQSQKKTKYCWAYASIGAMSAAVSIKIKKAVVPLSKQHLTDCLFKYYPDPKKEAELKEGETYRCNCSKAYRFAVEQGIAEEESYPYAMRRGDCKCTETMCPWLVNSWFEYFVSQEVECLEVGVEIGRGFRSPRLSKGQIEEHIKRQPVTCSIRSYKSLKNHVGQSVYMGPTVKEIEDRRASLARGEKDSTHSMLIVGFGTDEDGQDYYLVQNSWGEGWGYHGYGKIKCSLLYNLRYPIAF</sequence>
<dbReference type="InterPro" id="IPR013128">
    <property type="entry name" value="Peptidase_C1A"/>
</dbReference>